<dbReference type="Pfam" id="PF00004">
    <property type="entry name" value="AAA"/>
    <property type="match status" value="1"/>
</dbReference>
<comment type="catalytic activity">
    <reaction evidence="4">
        <text>ATP + H2O = ADP + phosphate + H(+)</text>
        <dbReference type="Rhea" id="RHEA:13065"/>
        <dbReference type="ChEBI" id="CHEBI:15377"/>
        <dbReference type="ChEBI" id="CHEBI:15378"/>
        <dbReference type="ChEBI" id="CHEBI:30616"/>
        <dbReference type="ChEBI" id="CHEBI:43474"/>
        <dbReference type="ChEBI" id="CHEBI:456216"/>
        <dbReference type="EC" id="3.6.4.6"/>
    </reaction>
</comment>
<evidence type="ECO:0000256" key="4">
    <source>
        <dbReference type="RuleBase" id="RU367045"/>
    </source>
</evidence>
<dbReference type="GO" id="GO:0016887">
    <property type="term" value="F:ATP hydrolysis activity"/>
    <property type="evidence" value="ECO:0007669"/>
    <property type="project" value="InterPro"/>
</dbReference>
<comment type="similarity">
    <text evidence="1 4">Belongs to the AAA ATPase family.</text>
</comment>
<dbReference type="SUPFAM" id="SSF52540">
    <property type="entry name" value="P-loop containing nucleoside triphosphate hydrolases"/>
    <property type="match status" value="1"/>
</dbReference>
<keyword evidence="4" id="KW-0931">ER-Golgi transport</keyword>
<dbReference type="GO" id="GO:0005524">
    <property type="term" value="F:ATP binding"/>
    <property type="evidence" value="ECO:0007669"/>
    <property type="project" value="UniProtKB-UniRule"/>
</dbReference>
<dbReference type="GO" id="GO:0035494">
    <property type="term" value="P:SNARE complex disassembly"/>
    <property type="evidence" value="ECO:0007669"/>
    <property type="project" value="InterPro"/>
</dbReference>
<accession>A0A0R0HDX2</accession>
<name>A0A0R0HDX2_SOYBN</name>
<keyword evidence="4" id="KW-0479">Metal-binding</keyword>
<dbReference type="GO" id="GO:0015031">
    <property type="term" value="P:protein transport"/>
    <property type="evidence" value="ECO:0007669"/>
    <property type="project" value="UniProtKB-KW"/>
</dbReference>
<dbReference type="InterPro" id="IPR003959">
    <property type="entry name" value="ATPase_AAA_core"/>
</dbReference>
<dbReference type="STRING" id="3847.A0A0R0HDX2"/>
<dbReference type="FunFam" id="3.40.50.300:FF:000166">
    <property type="entry name" value="vesicle-fusing ATPase isoform X1"/>
    <property type="match status" value="1"/>
</dbReference>
<organism evidence="6">
    <name type="scientific">Glycine max</name>
    <name type="common">Soybean</name>
    <name type="synonym">Glycine hispida</name>
    <dbReference type="NCBI Taxonomy" id="3847"/>
    <lineage>
        <taxon>Eukaryota</taxon>
        <taxon>Viridiplantae</taxon>
        <taxon>Streptophyta</taxon>
        <taxon>Embryophyta</taxon>
        <taxon>Tracheophyta</taxon>
        <taxon>Spermatophyta</taxon>
        <taxon>Magnoliopsida</taxon>
        <taxon>eudicotyledons</taxon>
        <taxon>Gunneridae</taxon>
        <taxon>Pentapetalae</taxon>
        <taxon>rosids</taxon>
        <taxon>fabids</taxon>
        <taxon>Fabales</taxon>
        <taxon>Fabaceae</taxon>
        <taxon>Papilionoideae</taxon>
        <taxon>50 kb inversion clade</taxon>
        <taxon>NPAAA clade</taxon>
        <taxon>indigoferoid/millettioid clade</taxon>
        <taxon>Phaseoleae</taxon>
        <taxon>Glycine</taxon>
        <taxon>Glycine subgen. Soja</taxon>
    </lineage>
</organism>
<evidence type="ECO:0000256" key="3">
    <source>
        <dbReference type="ARBA" id="ARBA00022840"/>
    </source>
</evidence>
<dbReference type="PaxDb" id="3847-GLYMA12G04905.1"/>
<dbReference type="GO" id="GO:0046872">
    <property type="term" value="F:metal ion binding"/>
    <property type="evidence" value="ECO:0007669"/>
    <property type="project" value="UniProtKB-UniRule"/>
</dbReference>
<keyword evidence="8" id="KW-1185">Reference proteome</keyword>
<evidence type="ECO:0000259" key="5">
    <source>
        <dbReference type="Pfam" id="PF00004"/>
    </source>
</evidence>
<reference evidence="6 7" key="1">
    <citation type="journal article" date="2010" name="Nature">
        <title>Genome sequence of the palaeopolyploid soybean.</title>
        <authorList>
            <person name="Schmutz J."/>
            <person name="Cannon S.B."/>
            <person name="Schlueter J."/>
            <person name="Ma J."/>
            <person name="Mitros T."/>
            <person name="Nelson W."/>
            <person name="Hyten D.L."/>
            <person name="Song Q."/>
            <person name="Thelen J.J."/>
            <person name="Cheng J."/>
            <person name="Xu D."/>
            <person name="Hellsten U."/>
            <person name="May G.D."/>
            <person name="Yu Y."/>
            <person name="Sakurai T."/>
            <person name="Umezawa T."/>
            <person name="Bhattacharyya M.K."/>
            <person name="Sandhu D."/>
            <person name="Valliyodan B."/>
            <person name="Lindquist E."/>
            <person name="Peto M."/>
            <person name="Grant D."/>
            <person name="Shu S."/>
            <person name="Goodstein D."/>
            <person name="Barry K."/>
            <person name="Futrell-Griggs M."/>
            <person name="Abernathy B."/>
            <person name="Du J."/>
            <person name="Tian Z."/>
            <person name="Zhu L."/>
            <person name="Gill N."/>
            <person name="Joshi T."/>
            <person name="Libault M."/>
            <person name="Sethuraman A."/>
            <person name="Zhang X.-C."/>
            <person name="Shinozaki K."/>
            <person name="Nguyen H.T."/>
            <person name="Wing R.A."/>
            <person name="Cregan P."/>
            <person name="Specht J."/>
            <person name="Grimwood J."/>
            <person name="Rokhsar D."/>
            <person name="Stacey G."/>
            <person name="Shoemaker R.C."/>
            <person name="Jackson S.A."/>
        </authorList>
    </citation>
    <scope>NUCLEOTIDE SEQUENCE</scope>
    <source>
        <strain evidence="7">cv. Williams 82</strain>
        <tissue evidence="6">Callus</tissue>
    </source>
</reference>
<comment type="subcellular location">
    <subcellularLocation>
        <location evidence="4">Cytoplasm</location>
    </subcellularLocation>
</comment>
<dbReference type="Proteomes" id="UP000008827">
    <property type="component" value="Chromosome 12"/>
</dbReference>
<dbReference type="EnsemblPlants" id="KRH24495">
    <property type="protein sequence ID" value="KRH24495"/>
    <property type="gene ID" value="GLYMA_12G044800"/>
</dbReference>
<dbReference type="Gene3D" id="3.40.50.300">
    <property type="entry name" value="P-loop containing nucleotide triphosphate hydrolases"/>
    <property type="match status" value="1"/>
</dbReference>
<keyword evidence="2 4" id="KW-0547">Nucleotide-binding</keyword>
<evidence type="ECO:0000256" key="2">
    <source>
        <dbReference type="ARBA" id="ARBA00022741"/>
    </source>
</evidence>
<gene>
    <name evidence="6" type="ORF">GLYMA_12G044800</name>
</gene>
<evidence type="ECO:0000313" key="8">
    <source>
        <dbReference type="Proteomes" id="UP000008827"/>
    </source>
</evidence>
<dbReference type="InParanoid" id="A0A0R0HDX2"/>
<proteinExistence type="inferred from homology"/>
<keyword evidence="4" id="KW-0460">Magnesium</keyword>
<evidence type="ECO:0000313" key="7">
    <source>
        <dbReference type="EnsemblPlants" id="KRH24495"/>
    </source>
</evidence>
<dbReference type="InterPro" id="IPR027417">
    <property type="entry name" value="P-loop_NTPase"/>
</dbReference>
<keyword evidence="4" id="KW-0653">Protein transport</keyword>
<keyword evidence="3 4" id="KW-0067">ATP-binding</keyword>
<dbReference type="InterPro" id="IPR039812">
    <property type="entry name" value="Vesicle-fus_ATPase"/>
</dbReference>
<reference evidence="6" key="3">
    <citation type="submission" date="2018-07" db="EMBL/GenBank/DDBJ databases">
        <title>WGS assembly of Glycine max.</title>
        <authorList>
            <person name="Schmutz J."/>
            <person name="Cannon S."/>
            <person name="Schlueter J."/>
            <person name="Ma J."/>
            <person name="Mitros T."/>
            <person name="Nelson W."/>
            <person name="Hyten D."/>
            <person name="Song Q."/>
            <person name="Thelen J."/>
            <person name="Cheng J."/>
            <person name="Xu D."/>
            <person name="Hellsten U."/>
            <person name="May G."/>
            <person name="Yu Y."/>
            <person name="Sakurai T."/>
            <person name="Umezawa T."/>
            <person name="Bhattacharyya M."/>
            <person name="Sandhu D."/>
            <person name="Valliyodan B."/>
            <person name="Lindquist E."/>
            <person name="Peto M."/>
            <person name="Grant D."/>
            <person name="Shu S."/>
            <person name="Goodstein D."/>
            <person name="Barry K."/>
            <person name="Futrell-Griggs M."/>
            <person name="Abernathy B."/>
            <person name="Du J."/>
            <person name="Tian Z."/>
            <person name="Zhu L."/>
            <person name="Gill N."/>
            <person name="Joshi T."/>
            <person name="Libault M."/>
            <person name="Sethuraman A."/>
            <person name="Zhang X."/>
            <person name="Shinozaki K."/>
            <person name="Nguyen H."/>
            <person name="Wing R."/>
            <person name="Cregan P."/>
            <person name="Specht J."/>
            <person name="Grimwood J."/>
            <person name="Rokhsar D."/>
            <person name="Stacey G."/>
            <person name="Shoemaker R."/>
            <person name="Jackson S."/>
        </authorList>
    </citation>
    <scope>NUCLEOTIDE SEQUENCE</scope>
    <source>
        <tissue evidence="6">Callus</tissue>
    </source>
</reference>
<keyword evidence="4" id="KW-0963">Cytoplasm</keyword>
<dbReference type="SMR" id="A0A0R0HDX2"/>
<dbReference type="PANTHER" id="PTHR23078:SF3">
    <property type="entry name" value="VESICLE-FUSING ATPASE"/>
    <property type="match status" value="1"/>
</dbReference>
<feature type="domain" description="ATPase AAA-type core" evidence="5">
    <location>
        <begin position="30"/>
        <end position="171"/>
    </location>
</feature>
<reference evidence="7" key="2">
    <citation type="submission" date="2018-02" db="UniProtKB">
        <authorList>
            <consortium name="EnsemblPlants"/>
        </authorList>
    </citation>
    <scope>IDENTIFICATION</scope>
    <source>
        <strain evidence="7">Williams 82</strain>
    </source>
</reference>
<keyword evidence="4" id="KW-0378">Hydrolase</keyword>
<dbReference type="PANTHER" id="PTHR23078">
    <property type="entry name" value="VESICULAR-FUSION PROTEIN NSF"/>
    <property type="match status" value="1"/>
</dbReference>
<protein>
    <recommendedName>
        <fullName evidence="4">Vesicle-fusing ATPase</fullName>
        <ecNumber evidence="4">3.6.4.6</ecNumber>
    </recommendedName>
</protein>
<evidence type="ECO:0000256" key="1">
    <source>
        <dbReference type="ARBA" id="ARBA00006914"/>
    </source>
</evidence>
<keyword evidence="4" id="KW-0813">Transport</keyword>
<evidence type="ECO:0000313" key="6">
    <source>
        <dbReference type="EMBL" id="KRH24495.1"/>
    </source>
</evidence>
<dbReference type="Gramene" id="KRH24495">
    <property type="protein sequence ID" value="KRH24495"/>
    <property type="gene ID" value="GLYMA_12G044800"/>
</dbReference>
<dbReference type="EMBL" id="CM000845">
    <property type="protein sequence ID" value="KRH24495.1"/>
    <property type="molecule type" value="Genomic_DNA"/>
</dbReference>
<sequence length="234" mass="26571">MDNLVHATGNIFKQKEFNLESLGIKHVKGMLLYGPPRTGKTLMAEIENSFLAADVNLQELDDLTKQVEEENIKVTMDDFLNALHEVTSALGASTDDHERCSLHDIVECAKSMIGLHESTKCAQIIKVFEYSYKSPLSVIILDDIERLLEYVPIGPRFSNLISQTLLVLLKRFPPKVCIHPRSFSSFLKHIGYKFKSRTNRNRSGFSGCVKIYCHATLLCQWANQNLSYDFQTVK</sequence>
<comment type="function">
    <text evidence="4">Required for vesicle-mediated transport. Catalyzes the fusion of transport vesicles within the Golgi cisternae. Is also required for transport from the endoplasmic reticulum to the Golgi stack. Seems to function as a fusion protein required for the delivery of cargo proteins to all compartments of the Golgi stack independent of vesicle origin.</text>
</comment>
<dbReference type="EC" id="3.6.4.6" evidence="4"/>
<dbReference type="GO" id="GO:0005737">
    <property type="term" value="C:cytoplasm"/>
    <property type="evidence" value="ECO:0007669"/>
    <property type="project" value="UniProtKB-SubCell"/>
</dbReference>
<comment type="cofactor">
    <cofactor evidence="4">
        <name>Mg(2+)</name>
        <dbReference type="ChEBI" id="CHEBI:18420"/>
    </cofactor>
    <text evidence="4">Binds 1 Mg(2+) ion per subunit.</text>
</comment>
<dbReference type="AlphaFoldDB" id="A0A0R0HDX2"/>